<dbReference type="Gene3D" id="4.10.900.10">
    <property type="entry name" value="TCF3-CBD (Catenin binding domain)"/>
    <property type="match status" value="1"/>
</dbReference>
<keyword evidence="10" id="KW-0325">Glycoprotein</keyword>
<keyword evidence="3 12" id="KW-0812">Transmembrane</keyword>
<dbReference type="FunFam" id="2.60.40.60:FF:000102">
    <property type="entry name" value="Dachsous cadherin-related 1b"/>
    <property type="match status" value="1"/>
</dbReference>
<dbReference type="InterPro" id="IPR027397">
    <property type="entry name" value="Catenin-bd_sf"/>
</dbReference>
<dbReference type="GO" id="GO:0007156">
    <property type="term" value="P:homophilic cell adhesion via plasma membrane adhesion molecules"/>
    <property type="evidence" value="ECO:0007669"/>
    <property type="project" value="InterPro"/>
</dbReference>
<keyword evidence="19" id="KW-1185">Reference proteome</keyword>
<reference evidence="18" key="2">
    <citation type="submission" date="2020-06" db="EMBL/GenBank/DDBJ databases">
        <authorList>
            <person name="Sheffer M."/>
        </authorList>
    </citation>
    <scope>NUCLEOTIDE SEQUENCE</scope>
</reference>
<reference evidence="18" key="1">
    <citation type="journal article" date="2020" name="bioRxiv">
        <title>Chromosome-level reference genome of the European wasp spider Argiope bruennichi: a resource for studies on range expansion and evolutionary adaptation.</title>
        <authorList>
            <person name="Sheffer M.M."/>
            <person name="Hoppe A."/>
            <person name="Krehenwinkel H."/>
            <person name="Uhl G."/>
            <person name="Kuss A.W."/>
            <person name="Jensen L."/>
            <person name="Jensen C."/>
            <person name="Gillespie R.G."/>
            <person name="Hoff K.J."/>
            <person name="Prost S."/>
        </authorList>
    </citation>
    <scope>NUCLEOTIDE SEQUENCE</scope>
</reference>
<feature type="domain" description="Cadherin" evidence="17">
    <location>
        <begin position="1602"/>
        <end position="1644"/>
    </location>
</feature>
<sequence length="2604" mass="287198">MTMAFMERWRTNLLLRITFVLLLSRCRIVLTEYLQEFEISEGLGVGTTIGYIGQSRPASPKPPPPPPYLIVPVPGSAVDSDLFIDQSTGEIRSSIVLDREERSYYSFVAIPLSGENIRVEIKVRDENDNAPTFPTSFMMIEFPENTPRDMKRTLNPARDRDLGIFNTQRYEIVSGNTNNAFRLSSHRERDDVLYLDLQINGFLDRETTPFYSLVIEAYDGGTPPLKGSMTVNITIQDVNDNQPIFNQSRYFATIAENATVGSSVLRVFATDTDTGENGRITYSINRRQSDRENKFTIDPKMGVISVNKPLDFESKDVHELVVVARDSGVQPLETTAFVSIRVTDVNDNQPTINLIFLSEDASPKISEDARPGEFVARISVNDPDSKEEYANVNVTLQGGDGYFGLTTQDNIIYLVIVSHPLDREVKPNYTMVVTATDQGNPPLNTSRTFELCVTDTNDNAPEFDHTMYYANVLEVADPGTSVFQLSAVDRDEGNNSIVSYSIKDTPETNSHWFQIDSRTGLITTRIHIDCETNPIPQIIVVATDNGIPPLSSSATIVVTISDVNDNEPIFDQSFYNVSVAENENVGTCFLKVSATDPDCGVNAMVNYTFAKGMMSLQDLTLQQVSGDLCIARPLDHETRSSYEIPILATDRGGLSTTAVVKVQVLDVNDNRPVFYPLEYNVSLPEGEIVSSAIVVIVATDEDSGHFGEIYYEIIAGNDLGLFQMDHRTGEIFVLRPLSTEHPLHHLIITVKDGGGLEATAKAHVYISVISSDQQPPVFQKTRYTFFVQEDAAPQSVVGTVVATSRDPKVISKHLNPLFQVNVTIWDVNDNAPRFSSNSLKISVPENADLRTPIYFPARSRRTEMGMQYFFRNPDNMFVVGERSGSIMLQHMLDYELGSSFTFVFLVLLFWNPRLPNVTLMVEVKCYKCPNFEKSESKQFLNPLSVNSQFLQVTATDMDTGNNARLTYKLIANNEESTSKFGIFPNSGFLSLKKKTLDRGGIHMLKQFRFDNGSPSLSSTTIVIVQVLDANDNDPEFIEDILFYVFENIDREFYKEIHLSPSRPKILLRRVIPMRGKRAFTGGKDVNDNPPNFKQHLYQANVSEAAPKGTFVLKVDATDIDLDENGKLMLKITSGFGDSCYTLRVPENSDLSVIHTLVATDKDTNANAEVTYTITDGNTGNKFSIDLHTGQLSSRPLDREQVKQYRLVVSAHDQGEPPLAGMCNVTVIVLDQNDNDPQFDHNEYSATIAEDAPINSTVIIVKAQDPDDGVNSEITYSLSNETKSLFRIDSATGAITTTGFFDREKKASYVFEVRATDGGRYDARSEKTIVQVTVADINDNRPIFSQYPFITSVSAHAAPGTQLIQLEAEDDDEGPNGEVLYSFTSPYLSDRFHLDAETGVVTVAGSLLADAGYVFHCEIEARDKGHPSRIARGVVEIHVGEDFTFNNRLHFQNDTYIVDVRENTPPGKEIIQVKAIPPSGVPTVITYSIKSGNEENAVDIDPRTGIVTIRNSHYLDYEVTRQIRMLVVAHSDGRLPLHGYATLIVRLADQNDNSPTFSQEHYVSSVWEGNNKGTFVTQTKARKIYLTVAFIFSGAEVGTVITTITANDVDTNPALIYSFADDSSHLAETSLTVRVTDVNDNPPVFSKQPYQVTVPELVDPGYRVITVNATDLDSGMNAQLRYSMSASAVDGFYIDENTGTIYTNKSLSFDPRQHTIQLIVTAVDKGQPPMTAVAAVHIQVVDVNNNAPKFSSPSYTSNVLEDAPKGYTILTVSATDHDKSYSNHNIDYRITEGNVGEAFAIAGTTGDIILMKSLDREERASYVLKVVAADRGSPSLNSSTEVHVFVEDANDNPPVFNQTHYLAFVSEMAAIDTKVLQVVAKDIDEGVHSKVIYDITSGNEDQKFSLNANTGIITIRERLDYDTVSEYKFIVRATDSDPNRPLSALASVVIKVQDENDNAPHFPLTMYREAIEENSPVGTPVFMAHAIDGDRGFYGKLNYSVTEGEGKEKFRVDAETGLISSLVIFDYESKNRYFFTLMAMDSGGKYATVQVQVDIESKDEYPPEFSQNSYHYTIPGDASVGYLVGNVHASDLDEGIDGRVVYQLRNSQSNFAINGSTGAITVKSMFHREVTSRLRRELRNQELSLYVLASSGRPNSLSSSVVVDVLVDFSLNSSRLSATEQKLGSSLPAWGLGLVIALSLLALVLLGMIFFLRKRTKRSSKPAVVQGFDNSFDTIDIHHPPSSSASISQFPPHYSDISHFDPPESSQHVTGATSEVSDQSHSASSGRGSAEEGEDVEDEEIRMINEGPLLQQQKLQRLGLPDSGPHRDDDNMSDISVHNTQEYLARLGINTSHSDQRSIQDYSKISNSRSVESMHMFDEEGGGEGDGMDLGNLIYSKLHEVGTEENEAIMDGTRGFGFGDEGEPSMTGSLSSIVHSEEELTGSYNWDYLLDWGPQYQPLAHVFAEIARLKDDSVPSSYASNAPKTLNPQVKTVPPPLITNVAPRSIAPVALSSGHTSQVASFPTLPRSPIGYDSTFSSPAMSPSFSPALSPLATRSPSISPLVSPNGSSSNSIQLLGPNAPHLTRPQRSAHGNVASSGSETELQI</sequence>
<feature type="domain" description="Cadherin" evidence="17">
    <location>
        <begin position="1136"/>
        <end position="1238"/>
    </location>
</feature>
<dbReference type="FunFam" id="2.60.40.60:FF:000140">
    <property type="entry name" value="Dachsous cadherin-related 1"/>
    <property type="match status" value="1"/>
</dbReference>
<protein>
    <submittedName>
        <fullName evidence="18">Protein dachsous like protein</fullName>
    </submittedName>
</protein>
<evidence type="ECO:0000256" key="8">
    <source>
        <dbReference type="ARBA" id="ARBA00022989"/>
    </source>
</evidence>
<feature type="domain" description="Cadherin" evidence="17">
    <location>
        <begin position="1962"/>
        <end position="2064"/>
    </location>
</feature>
<comment type="subcellular location">
    <subcellularLocation>
        <location evidence="1 12">Cell membrane</location>
        <topology evidence="1 12">Single-pass type I membrane protein</topology>
    </subcellularLocation>
</comment>
<evidence type="ECO:0000313" key="18">
    <source>
        <dbReference type="EMBL" id="KAF8784408.1"/>
    </source>
</evidence>
<evidence type="ECO:0000256" key="5">
    <source>
        <dbReference type="ARBA" id="ARBA00022737"/>
    </source>
</evidence>
<dbReference type="InterPro" id="IPR000233">
    <property type="entry name" value="Cadherin_Y-type_LIR"/>
</dbReference>
<dbReference type="FunFam" id="2.60.40.60:FF:000226">
    <property type="entry name" value="Dachsous, isoform B"/>
    <property type="match status" value="2"/>
</dbReference>
<evidence type="ECO:0000256" key="10">
    <source>
        <dbReference type="ARBA" id="ARBA00023180"/>
    </source>
</evidence>
<feature type="domain" description="Cadherin" evidence="17">
    <location>
        <begin position="1239"/>
        <end position="1343"/>
    </location>
</feature>
<keyword evidence="2" id="KW-1003">Cell membrane</keyword>
<feature type="domain" description="Cadherin" evidence="17">
    <location>
        <begin position="464"/>
        <end position="570"/>
    </location>
</feature>
<dbReference type="SMART" id="SM00112">
    <property type="entry name" value="CA"/>
    <property type="match status" value="17"/>
</dbReference>
<dbReference type="FunFam" id="2.60.40.60:FF:000116">
    <property type="entry name" value="Dachsous cadherin-related 2"/>
    <property type="match status" value="1"/>
</dbReference>
<evidence type="ECO:0000256" key="13">
    <source>
        <dbReference type="RuleBase" id="RU004357"/>
    </source>
</evidence>
<feature type="domain" description="Cadherin" evidence="17">
    <location>
        <begin position="1750"/>
        <end position="1855"/>
    </location>
</feature>
<dbReference type="PANTHER" id="PTHR24026:SF126">
    <property type="entry name" value="PROTOCADHERIN FAT 4"/>
    <property type="match status" value="1"/>
</dbReference>
<dbReference type="Proteomes" id="UP000807504">
    <property type="component" value="Unassembled WGS sequence"/>
</dbReference>
<dbReference type="PROSITE" id="PS00232">
    <property type="entry name" value="CADHERIN_1"/>
    <property type="match status" value="11"/>
</dbReference>
<dbReference type="FunFam" id="2.60.40.60:FF:000007">
    <property type="entry name" value="Protocadherin alpha 2"/>
    <property type="match status" value="1"/>
</dbReference>
<evidence type="ECO:0000256" key="9">
    <source>
        <dbReference type="ARBA" id="ARBA00023136"/>
    </source>
</evidence>
<feature type="domain" description="Cadherin" evidence="17">
    <location>
        <begin position="246"/>
        <end position="352"/>
    </location>
</feature>
<evidence type="ECO:0000259" key="17">
    <source>
        <dbReference type="PROSITE" id="PS50268"/>
    </source>
</evidence>
<feature type="transmembrane region" description="Helical" evidence="15">
    <location>
        <begin position="2188"/>
        <end position="2211"/>
    </location>
</feature>
<evidence type="ECO:0000256" key="12">
    <source>
        <dbReference type="RuleBase" id="RU003318"/>
    </source>
</evidence>
<feature type="domain" description="Cadherin" evidence="17">
    <location>
        <begin position="1856"/>
        <end position="1961"/>
    </location>
</feature>
<evidence type="ECO:0000256" key="6">
    <source>
        <dbReference type="ARBA" id="ARBA00022837"/>
    </source>
</evidence>
<dbReference type="GO" id="GO:0009887">
    <property type="term" value="P:animal organ morphogenesis"/>
    <property type="evidence" value="ECO:0007669"/>
    <property type="project" value="UniProtKB-ARBA"/>
</dbReference>
<feature type="domain" description="Cadherin" evidence="17">
    <location>
        <begin position="134"/>
        <end position="245"/>
    </location>
</feature>
<evidence type="ECO:0000256" key="16">
    <source>
        <dbReference type="SAM" id="SignalP"/>
    </source>
</evidence>
<evidence type="ECO:0000256" key="4">
    <source>
        <dbReference type="ARBA" id="ARBA00022729"/>
    </source>
</evidence>
<dbReference type="CDD" id="cd11304">
    <property type="entry name" value="Cadherin_repeat"/>
    <property type="match status" value="17"/>
</dbReference>
<feature type="domain" description="Cadherin" evidence="17">
    <location>
        <begin position="2065"/>
        <end position="2166"/>
    </location>
</feature>
<feature type="domain" description="Cadherin" evidence="17">
    <location>
        <begin position="571"/>
        <end position="674"/>
    </location>
</feature>
<comment type="caution">
    <text evidence="18">The sequence shown here is derived from an EMBL/GenBank/DDBJ whole genome shotgun (WGS) entry which is preliminary data.</text>
</comment>
<dbReference type="PRINTS" id="PR00205">
    <property type="entry name" value="CADHERIN"/>
</dbReference>
<evidence type="ECO:0000256" key="3">
    <source>
        <dbReference type="ARBA" id="ARBA00022692"/>
    </source>
</evidence>
<evidence type="ECO:0000256" key="14">
    <source>
        <dbReference type="SAM" id="MobiDB-lite"/>
    </source>
</evidence>
<dbReference type="PROSITE" id="PS50268">
    <property type="entry name" value="CADHERIN_2"/>
    <property type="match status" value="18"/>
</dbReference>
<dbReference type="InterPro" id="IPR020894">
    <property type="entry name" value="Cadherin_CS"/>
</dbReference>
<dbReference type="GO" id="GO:0007163">
    <property type="term" value="P:establishment or maintenance of cell polarity"/>
    <property type="evidence" value="ECO:0007669"/>
    <property type="project" value="UniProtKB-ARBA"/>
</dbReference>
<feature type="domain" description="Cadherin" evidence="17">
    <location>
        <begin position="945"/>
        <end position="1036"/>
    </location>
</feature>
<feature type="compositionally biased region" description="Polar residues" evidence="14">
    <location>
        <begin position="2555"/>
        <end position="2573"/>
    </location>
</feature>
<proteinExistence type="predicted"/>
<name>A0A8T0F286_ARGBR</name>
<accession>A0A8T0F286</accession>
<dbReference type="InterPro" id="IPR015919">
    <property type="entry name" value="Cadherin-like_sf"/>
</dbReference>
<evidence type="ECO:0000256" key="2">
    <source>
        <dbReference type="ARBA" id="ARBA00022475"/>
    </source>
</evidence>
<keyword evidence="5" id="KW-0677">Repeat</keyword>
<dbReference type="FunFam" id="2.60.40.60:FF:000020">
    <property type="entry name" value="Dachsous cadherin-related 1b"/>
    <property type="match status" value="5"/>
</dbReference>
<dbReference type="Gene3D" id="2.60.40.60">
    <property type="entry name" value="Cadherins"/>
    <property type="match status" value="20"/>
</dbReference>
<keyword evidence="6 11" id="KW-0106">Calcium</keyword>
<feature type="domain" description="Cadherin" evidence="17">
    <location>
        <begin position="365"/>
        <end position="463"/>
    </location>
</feature>
<feature type="chain" id="PRO_5035882513" evidence="16">
    <location>
        <begin position="32"/>
        <end position="2604"/>
    </location>
</feature>
<keyword evidence="9 15" id="KW-0472">Membrane</keyword>
<dbReference type="InterPro" id="IPR002126">
    <property type="entry name" value="Cadherin-like_dom"/>
</dbReference>
<evidence type="ECO:0000256" key="11">
    <source>
        <dbReference type="PROSITE-ProRule" id="PRU00043"/>
    </source>
</evidence>
<dbReference type="EMBL" id="JABXBU010000030">
    <property type="protein sequence ID" value="KAF8784408.1"/>
    <property type="molecule type" value="Genomic_DNA"/>
</dbReference>
<organism evidence="18 19">
    <name type="scientific">Argiope bruennichi</name>
    <name type="common">Wasp spider</name>
    <name type="synonym">Aranea bruennichi</name>
    <dbReference type="NCBI Taxonomy" id="94029"/>
    <lineage>
        <taxon>Eukaryota</taxon>
        <taxon>Metazoa</taxon>
        <taxon>Ecdysozoa</taxon>
        <taxon>Arthropoda</taxon>
        <taxon>Chelicerata</taxon>
        <taxon>Arachnida</taxon>
        <taxon>Araneae</taxon>
        <taxon>Araneomorphae</taxon>
        <taxon>Entelegynae</taxon>
        <taxon>Araneoidea</taxon>
        <taxon>Araneidae</taxon>
        <taxon>Argiope</taxon>
    </lineage>
</organism>
<evidence type="ECO:0000313" key="19">
    <source>
        <dbReference type="Proteomes" id="UP000807504"/>
    </source>
</evidence>
<dbReference type="Pfam" id="PF00028">
    <property type="entry name" value="Cadherin"/>
    <property type="match status" value="16"/>
</dbReference>
<feature type="compositionally biased region" description="Polar residues" evidence="14">
    <location>
        <begin position="2593"/>
        <end position="2604"/>
    </location>
</feature>
<feature type="signal peptide" evidence="16">
    <location>
        <begin position="1"/>
        <end position="31"/>
    </location>
</feature>
<keyword evidence="7 12" id="KW-0130">Cell adhesion</keyword>
<dbReference type="SUPFAM" id="SSF49313">
    <property type="entry name" value="Cadherin-like"/>
    <property type="match status" value="19"/>
</dbReference>
<comment type="function">
    <text evidence="13">Cadherins are calcium-dependent cell adhesion proteins.</text>
</comment>
<dbReference type="GO" id="GO:0005886">
    <property type="term" value="C:plasma membrane"/>
    <property type="evidence" value="ECO:0007669"/>
    <property type="project" value="UniProtKB-SubCell"/>
</dbReference>
<keyword evidence="8 15" id="KW-1133">Transmembrane helix</keyword>
<dbReference type="PANTHER" id="PTHR24026">
    <property type="entry name" value="FAT ATYPICAL CADHERIN-RELATED"/>
    <property type="match status" value="1"/>
</dbReference>
<evidence type="ECO:0000256" key="1">
    <source>
        <dbReference type="ARBA" id="ARBA00004251"/>
    </source>
</evidence>
<dbReference type="GO" id="GO:0060429">
    <property type="term" value="P:epithelium development"/>
    <property type="evidence" value="ECO:0007669"/>
    <property type="project" value="UniProtKB-ARBA"/>
</dbReference>
<feature type="compositionally biased region" description="Low complexity" evidence="14">
    <location>
        <begin position="2240"/>
        <end position="2252"/>
    </location>
</feature>
<evidence type="ECO:0000256" key="7">
    <source>
        <dbReference type="ARBA" id="ARBA00022889"/>
    </source>
</evidence>
<feature type="domain" description="Cadherin" evidence="17">
    <location>
        <begin position="31"/>
        <end position="133"/>
    </location>
</feature>
<feature type="domain" description="Cadherin" evidence="17">
    <location>
        <begin position="1344"/>
        <end position="1438"/>
    </location>
</feature>
<gene>
    <name evidence="18" type="ORF">HNY73_010087</name>
</gene>
<feature type="domain" description="Cadherin" evidence="17">
    <location>
        <begin position="1451"/>
        <end position="1556"/>
    </location>
</feature>
<feature type="region of interest" description="Disordered" evidence="14">
    <location>
        <begin position="2240"/>
        <end position="2297"/>
    </location>
</feature>
<feature type="domain" description="Cadherin" evidence="17">
    <location>
        <begin position="1645"/>
        <end position="1749"/>
    </location>
</feature>
<dbReference type="GO" id="GO:0005509">
    <property type="term" value="F:calcium ion binding"/>
    <property type="evidence" value="ECO:0007669"/>
    <property type="project" value="UniProtKB-UniRule"/>
</dbReference>
<dbReference type="Pfam" id="PF01049">
    <property type="entry name" value="CADH_Y-type_LIR"/>
    <property type="match status" value="1"/>
</dbReference>
<feature type="compositionally biased region" description="Polar residues" evidence="14">
    <location>
        <begin position="2263"/>
        <end position="2278"/>
    </location>
</feature>
<feature type="domain" description="Cadherin" evidence="17">
    <location>
        <begin position="675"/>
        <end position="778"/>
    </location>
</feature>
<feature type="region of interest" description="Disordered" evidence="14">
    <location>
        <begin position="2555"/>
        <end position="2604"/>
    </location>
</feature>
<keyword evidence="4 16" id="KW-0732">Signal</keyword>
<evidence type="ECO:0000256" key="15">
    <source>
        <dbReference type="SAM" id="Phobius"/>
    </source>
</evidence>
<dbReference type="FunFam" id="2.60.40.60:FF:000104">
    <property type="entry name" value="cadherin-23 isoform X1"/>
    <property type="match status" value="1"/>
</dbReference>